<dbReference type="EMBL" id="CAADRP010001850">
    <property type="protein sequence ID" value="VFU54607.1"/>
    <property type="molecule type" value="Genomic_DNA"/>
</dbReference>
<organism evidence="1">
    <name type="scientific">Salix viminalis</name>
    <name type="common">Common osier</name>
    <name type="synonym">Basket willow</name>
    <dbReference type="NCBI Taxonomy" id="40686"/>
    <lineage>
        <taxon>Eukaryota</taxon>
        <taxon>Viridiplantae</taxon>
        <taxon>Streptophyta</taxon>
        <taxon>Embryophyta</taxon>
        <taxon>Tracheophyta</taxon>
        <taxon>Spermatophyta</taxon>
        <taxon>Magnoliopsida</taxon>
        <taxon>eudicotyledons</taxon>
        <taxon>Gunneridae</taxon>
        <taxon>Pentapetalae</taxon>
        <taxon>rosids</taxon>
        <taxon>fabids</taxon>
        <taxon>Malpighiales</taxon>
        <taxon>Salicaceae</taxon>
        <taxon>Saliceae</taxon>
        <taxon>Salix</taxon>
    </lineage>
</organism>
<proteinExistence type="predicted"/>
<evidence type="ECO:0000313" key="1">
    <source>
        <dbReference type="EMBL" id="VFU54607.1"/>
    </source>
</evidence>
<reference evidence="1" key="1">
    <citation type="submission" date="2019-03" db="EMBL/GenBank/DDBJ databases">
        <authorList>
            <person name="Mank J."/>
            <person name="Almeida P."/>
        </authorList>
    </citation>
    <scope>NUCLEOTIDE SEQUENCE</scope>
    <source>
        <strain evidence="1">78183</strain>
    </source>
</reference>
<gene>
    <name evidence="1" type="ORF">SVIM_LOCUS382905</name>
</gene>
<sequence length="69" mass="8134">MSKLELCQDLRFVNLRLTEVYVCGKTLWKKLVEFENREFRGLTERKNNAKELSWSVKRIGVDMVEIGEG</sequence>
<accession>A0A6N2MK89</accession>
<name>A0A6N2MK89_SALVM</name>
<dbReference type="AlphaFoldDB" id="A0A6N2MK89"/>
<protein>
    <submittedName>
        <fullName evidence="1">Uncharacterized protein</fullName>
    </submittedName>
</protein>